<evidence type="ECO:0000313" key="3">
    <source>
        <dbReference type="EMBL" id="MDN4602869.1"/>
    </source>
</evidence>
<dbReference type="Pfam" id="PF01966">
    <property type="entry name" value="HD"/>
    <property type="match status" value="1"/>
</dbReference>
<dbReference type="PROSITE" id="PS51831">
    <property type="entry name" value="HD"/>
    <property type="match status" value="1"/>
</dbReference>
<dbReference type="Gene3D" id="1.10.3410.10">
    <property type="entry name" value="putative deoxyguanosinetriphosphate triphosphohydrolase like domain"/>
    <property type="match status" value="1"/>
</dbReference>
<dbReference type="InterPro" id="IPR006674">
    <property type="entry name" value="HD_domain"/>
</dbReference>
<dbReference type="PANTHER" id="PTHR11373:SF32">
    <property type="entry name" value="DEOXYGUANOSINETRIPHOSPHATE TRIPHOSPHOHYDROLASE"/>
    <property type="match status" value="1"/>
</dbReference>
<reference evidence="3" key="1">
    <citation type="submission" date="2023-03" db="EMBL/GenBank/DDBJ databases">
        <title>MT1 and MT2 Draft Genomes of Novel Species.</title>
        <authorList>
            <person name="Venkateswaran K."/>
        </authorList>
    </citation>
    <scope>NUCLEOTIDE SEQUENCE</scope>
    <source>
        <strain evidence="3">F6_3S_P_1C</strain>
    </source>
</reference>
<organism evidence="3 4">
    <name type="scientific">Paenibacillus vandeheii</name>
    <dbReference type="NCBI Taxonomy" id="3035917"/>
    <lineage>
        <taxon>Bacteria</taxon>
        <taxon>Bacillati</taxon>
        <taxon>Bacillota</taxon>
        <taxon>Bacilli</taxon>
        <taxon>Bacillales</taxon>
        <taxon>Paenibacillaceae</taxon>
        <taxon>Paenibacillus</taxon>
    </lineage>
</organism>
<dbReference type="NCBIfam" id="TIGR01353">
    <property type="entry name" value="dGTP_triPase"/>
    <property type="match status" value="1"/>
</dbReference>
<evidence type="ECO:0000256" key="1">
    <source>
        <dbReference type="ARBA" id="ARBA00022801"/>
    </source>
</evidence>
<dbReference type="CDD" id="cd00077">
    <property type="entry name" value="HDc"/>
    <property type="match status" value="1"/>
</dbReference>
<sequence length="486" mass="55789">MKWEDLLSVKRKNNSEITRIENNVTINPFDFDYRRIVQSASFRRLQDKTQVYPLEKIDFVRTRLTHSLEVSAIAEGIGQLIVKNLHEYHLKNSGVVIDELPDVLKCAGLIHDLGNPPFGHFGEYVIQAWFKKNLSNLQFKGLPLYMDKGECVLKDYLAKDFCNFDGNAHTFRIVNRLHIDRGMSGLNLTNAVLSAIGKYTVPSTDIRKDEKITAKKIGYLYSEREDILTIAKDVGTLADDNKTIHRHPLSFIVEAADDIAYRLADLEDTFKKGLVSLSDLISYMDGRINHYTTAADLTKTSQLIKELSKLRTEDKDSDYNILNTWLFEVQIHLMNVAKFSFTKNYPDILAGTYNHDLFKNTYHEYTMKILKDVSVEYAFSNKDVNILELSSEVIIEYFLNKLVPALIKYETSEMSPVDEKFIKLISDNYLMNYKLVATKLGSEMNGSELEMHKLYHRILVAVDFIAGMTDTYARDLYNSLKGTQSN</sequence>
<dbReference type="InterPro" id="IPR050135">
    <property type="entry name" value="dGTPase-like"/>
</dbReference>
<keyword evidence="1" id="KW-0378">Hydrolase</keyword>
<dbReference type="Gene3D" id="1.10.3210.10">
    <property type="entry name" value="Hypothetical protein af1432"/>
    <property type="match status" value="1"/>
</dbReference>
<accession>A0ABT8JCM8</accession>
<dbReference type="InterPro" id="IPR003607">
    <property type="entry name" value="HD/PDEase_dom"/>
</dbReference>
<dbReference type="SUPFAM" id="SSF109604">
    <property type="entry name" value="HD-domain/PDEase-like"/>
    <property type="match status" value="1"/>
</dbReference>
<dbReference type="PANTHER" id="PTHR11373">
    <property type="entry name" value="DEOXYNUCLEOSIDE TRIPHOSPHATE TRIPHOSPHOHYDROLASE"/>
    <property type="match status" value="1"/>
</dbReference>
<name>A0ABT8JCM8_9BACL</name>
<dbReference type="SMART" id="SM00471">
    <property type="entry name" value="HDc"/>
    <property type="match status" value="1"/>
</dbReference>
<feature type="domain" description="HD" evidence="2">
    <location>
        <begin position="63"/>
        <end position="262"/>
    </location>
</feature>
<dbReference type="Gene3D" id="1.10.3550.10">
    <property type="entry name" value="eoxyguanosinetriphosphate triphosphohydrolase domain-like"/>
    <property type="match status" value="1"/>
</dbReference>
<dbReference type="InterPro" id="IPR027432">
    <property type="entry name" value="dGTP_triphosphohydrolase_C"/>
</dbReference>
<comment type="caution">
    <text evidence="3">The sequence shown here is derived from an EMBL/GenBank/DDBJ whole genome shotgun (WGS) entry which is preliminary data.</text>
</comment>
<dbReference type="Proteomes" id="UP001174205">
    <property type="component" value="Unassembled WGS sequence"/>
</dbReference>
<protein>
    <submittedName>
        <fullName evidence="3">DNTP triphosphohydrolase</fullName>
    </submittedName>
</protein>
<evidence type="ECO:0000259" key="2">
    <source>
        <dbReference type="PROSITE" id="PS51831"/>
    </source>
</evidence>
<gene>
    <name evidence="3" type="primary">dgt</name>
    <name evidence="3" type="ORF">P5G61_16640</name>
</gene>
<dbReference type="RefSeq" id="WP_301247532.1">
    <property type="nucleotide sequence ID" value="NZ_JAROCD010000007.1"/>
</dbReference>
<dbReference type="InterPro" id="IPR023293">
    <property type="entry name" value="dGTP_triP_hydro_central_sf"/>
</dbReference>
<dbReference type="EMBL" id="JAROCD010000007">
    <property type="protein sequence ID" value="MDN4602869.1"/>
    <property type="molecule type" value="Genomic_DNA"/>
</dbReference>
<dbReference type="InterPro" id="IPR006261">
    <property type="entry name" value="dGTPase"/>
</dbReference>
<keyword evidence="4" id="KW-1185">Reference proteome</keyword>
<evidence type="ECO:0000313" key="4">
    <source>
        <dbReference type="Proteomes" id="UP001174205"/>
    </source>
</evidence>
<proteinExistence type="predicted"/>